<dbReference type="PANTHER" id="PTHR47332">
    <property type="entry name" value="SET DOMAIN-CONTAINING PROTEIN 5"/>
    <property type="match status" value="1"/>
</dbReference>
<dbReference type="SUPFAM" id="SSF82199">
    <property type="entry name" value="SET domain"/>
    <property type="match status" value="1"/>
</dbReference>
<dbReference type="PROSITE" id="PS50280">
    <property type="entry name" value="SET"/>
    <property type="match status" value="1"/>
</dbReference>
<dbReference type="Pfam" id="PF19086">
    <property type="entry name" value="Terpene_syn_C_2"/>
    <property type="match status" value="1"/>
</dbReference>
<reference evidence="2" key="1">
    <citation type="submission" date="2023-02" db="EMBL/GenBank/DDBJ databases">
        <authorList>
            <person name="Palmer J.M."/>
        </authorList>
    </citation>
    <scope>NUCLEOTIDE SEQUENCE</scope>
    <source>
        <strain evidence="2">FW57</strain>
    </source>
</reference>
<accession>A0AAD4ESP5</accession>
<dbReference type="Pfam" id="PF00856">
    <property type="entry name" value="SET"/>
    <property type="match status" value="1"/>
</dbReference>
<sequence length="361" mass="40577">MSSTHPYRSFHIPHDAPFKLKPSPGQGWGVFATRQIARGATILKERPLFVIRKPHPYITADDVWRAFQQLPPRQQQQFLLLRDNASSPFSDMNAAFAENSFNLATPDGLRPGPRPPAQGLFLLHSRLNHACVPNATIPTTDAGVEDVTSFATRDIAPGRRSRSQILDSTLSAETLRGQHLTIPNLEPAFASWKQGINPLYEDVKQAVDQRLEGLIENERAMKKVKAADIGFWFPDATYETLETVAFYCIWLFLWDDAIDGADLDGGVLVAEEYCQKSVAERKVLFGHLSEYMEACVTEYRWRQSGLAPSVDEFYSWRLGTSSVDVMLDLCKMLNRIDLPGDILRSNELRAMGLSVNKLLIL</sequence>
<evidence type="ECO:0000313" key="3">
    <source>
        <dbReference type="Proteomes" id="UP001197093"/>
    </source>
</evidence>
<evidence type="ECO:0000313" key="2">
    <source>
        <dbReference type="EMBL" id="KAG7286671.1"/>
    </source>
</evidence>
<organism evidence="2 3">
    <name type="scientific">Staphylotrichum longicolle</name>
    <dbReference type="NCBI Taxonomy" id="669026"/>
    <lineage>
        <taxon>Eukaryota</taxon>
        <taxon>Fungi</taxon>
        <taxon>Dikarya</taxon>
        <taxon>Ascomycota</taxon>
        <taxon>Pezizomycotina</taxon>
        <taxon>Sordariomycetes</taxon>
        <taxon>Sordariomycetidae</taxon>
        <taxon>Sordariales</taxon>
        <taxon>Chaetomiaceae</taxon>
        <taxon>Staphylotrichum</taxon>
    </lineage>
</organism>
<dbReference type="EMBL" id="JAHCVI010000004">
    <property type="protein sequence ID" value="KAG7286671.1"/>
    <property type="molecule type" value="Genomic_DNA"/>
</dbReference>
<dbReference type="InterPro" id="IPR053185">
    <property type="entry name" value="SET_domain_protein"/>
</dbReference>
<dbReference type="Gene3D" id="1.10.600.10">
    <property type="entry name" value="Farnesyl Diphosphate Synthase"/>
    <property type="match status" value="2"/>
</dbReference>
<comment type="caution">
    <text evidence="2">The sequence shown here is derived from an EMBL/GenBank/DDBJ whole genome shotgun (WGS) entry which is preliminary data.</text>
</comment>
<keyword evidence="3" id="KW-1185">Reference proteome</keyword>
<gene>
    <name evidence="2" type="ORF">NEMBOFW57_008982</name>
</gene>
<dbReference type="Proteomes" id="UP001197093">
    <property type="component" value="Unassembled WGS sequence"/>
</dbReference>
<dbReference type="InterPro" id="IPR008949">
    <property type="entry name" value="Isoprenoid_synthase_dom_sf"/>
</dbReference>
<protein>
    <recommendedName>
        <fullName evidence="1">SET domain-containing protein</fullName>
    </recommendedName>
</protein>
<dbReference type="InterPro" id="IPR046341">
    <property type="entry name" value="SET_dom_sf"/>
</dbReference>
<dbReference type="InterPro" id="IPR001214">
    <property type="entry name" value="SET_dom"/>
</dbReference>
<dbReference type="SUPFAM" id="SSF48576">
    <property type="entry name" value="Terpenoid synthases"/>
    <property type="match status" value="1"/>
</dbReference>
<dbReference type="PANTHER" id="PTHR47332:SF4">
    <property type="entry name" value="SET DOMAIN-CONTAINING PROTEIN 5"/>
    <property type="match status" value="1"/>
</dbReference>
<name>A0AAD4ESP5_9PEZI</name>
<dbReference type="AlphaFoldDB" id="A0AAD4ESP5"/>
<dbReference type="Gene3D" id="2.170.270.10">
    <property type="entry name" value="SET domain"/>
    <property type="match status" value="1"/>
</dbReference>
<feature type="domain" description="SET" evidence="1">
    <location>
        <begin position="16"/>
        <end position="166"/>
    </location>
</feature>
<proteinExistence type="predicted"/>
<evidence type="ECO:0000259" key="1">
    <source>
        <dbReference type="PROSITE" id="PS50280"/>
    </source>
</evidence>